<organism evidence="2 3">
    <name type="scientific">Kibdelosporangium phytohabitans</name>
    <dbReference type="NCBI Taxonomy" id="860235"/>
    <lineage>
        <taxon>Bacteria</taxon>
        <taxon>Bacillati</taxon>
        <taxon>Actinomycetota</taxon>
        <taxon>Actinomycetes</taxon>
        <taxon>Pseudonocardiales</taxon>
        <taxon>Pseudonocardiaceae</taxon>
        <taxon>Kibdelosporangium</taxon>
    </lineage>
</organism>
<feature type="domain" description="FAD-dependent urate hydroxylase HpyO/Asp monooxygenase CreE-like FAD/NAD(P)-binding" evidence="1">
    <location>
        <begin position="9"/>
        <end position="182"/>
    </location>
</feature>
<dbReference type="Proteomes" id="UP000063699">
    <property type="component" value="Chromosome"/>
</dbReference>
<proteinExistence type="predicted"/>
<evidence type="ECO:0000259" key="1">
    <source>
        <dbReference type="Pfam" id="PF13454"/>
    </source>
</evidence>
<sequence>MNGSTTICVVGAGPRGISVVERVCANAGVDVTGAVVVHLVDPLAGDGGRAWRVDQPAQLLMNTVASQVTMYTDDSVDCAGPIRPGPSLYEWAKEVAVGGIYPGPIRAQARALTPDSYPTRAFYGYYLRWVLRLLIRHCPAHVRIELHRACAVALRDGVTQTVELDNGVVLSDVDYVVLAQGHVDSAPTAAEQHLSEFAASSGGRVRHQLPANPADVDLSFVAAGQPVMVRGMGLNFFDYMGLLTTGRGGEFTRQADGTLAYRRSGSEPVMYAGSRRGIPFHARGENQKGATLRHEPRVLTLDVIQRLRHAGGTEFRRDVWPLVAKEVTAVYYHTLIAERLGKQAADEFLPRYLTAARQDSLLLSRYGVRPGEHWDWARIARPYGDRVFADTAEFQRWLLGYLRDDLAEARRGNVSSPLKAALDVLRDLRNEIRLVVDHGGLTGWSYRDELRDWYTPLNAFVSIGPPAQRIEEMAALMRAGVLTVAGPGVRVDPAPDGGAFLVSSAVIDEDPVRVATVIEARLPEIDIRRTGDPLLRFLLRTGQARPYHIDGYETGGLAVTERPYHLVDAQGCPHPRRFAFGVPTESVHWLTAAGIRPGVQSVILADSDAIARACVRDASSVGRRVVDVQGVAG</sequence>
<evidence type="ECO:0000313" key="3">
    <source>
        <dbReference type="Proteomes" id="UP000063699"/>
    </source>
</evidence>
<name>A0A0N9I2K4_9PSEU</name>
<dbReference type="EMBL" id="CP012752">
    <property type="protein sequence ID" value="ALG08701.1"/>
    <property type="molecule type" value="Genomic_DNA"/>
</dbReference>
<dbReference type="STRING" id="860235.AOZ06_18845"/>
<dbReference type="PANTHER" id="PTHR40254">
    <property type="entry name" value="BLR0577 PROTEIN"/>
    <property type="match status" value="1"/>
</dbReference>
<dbReference type="SUPFAM" id="SSF51971">
    <property type="entry name" value="Nucleotide-binding domain"/>
    <property type="match status" value="1"/>
</dbReference>
<dbReference type="AlphaFoldDB" id="A0A0N9I2K4"/>
<dbReference type="KEGG" id="kphy:AOZ06_18845"/>
<dbReference type="Pfam" id="PF13454">
    <property type="entry name" value="NAD_binding_9"/>
    <property type="match status" value="1"/>
</dbReference>
<keyword evidence="3" id="KW-1185">Reference proteome</keyword>
<evidence type="ECO:0000313" key="2">
    <source>
        <dbReference type="EMBL" id="ALG08701.1"/>
    </source>
</evidence>
<dbReference type="InterPro" id="IPR038732">
    <property type="entry name" value="HpyO/CreE_NAD-binding"/>
</dbReference>
<dbReference type="PANTHER" id="PTHR40254:SF1">
    <property type="entry name" value="BLR0577 PROTEIN"/>
    <property type="match status" value="1"/>
</dbReference>
<accession>A0A0N9I2K4</accession>
<dbReference type="OrthoDB" id="3653265at2"/>
<dbReference type="InterPro" id="IPR052189">
    <property type="entry name" value="L-asp_N-monooxygenase_NS-form"/>
</dbReference>
<protein>
    <submittedName>
        <fullName evidence="2">FAD-binding protein</fullName>
    </submittedName>
</protein>
<reference evidence="2 3" key="1">
    <citation type="submission" date="2015-07" db="EMBL/GenBank/DDBJ databases">
        <title>Genome sequencing of Kibdelosporangium phytohabitans.</title>
        <authorList>
            <person name="Qin S."/>
            <person name="Xing K."/>
        </authorList>
    </citation>
    <scope>NUCLEOTIDE SEQUENCE [LARGE SCALE GENOMIC DNA]</scope>
    <source>
        <strain evidence="2 3">KLBMP1111</strain>
    </source>
</reference>
<gene>
    <name evidence="2" type="ORF">AOZ06_18845</name>
</gene>